<protein>
    <submittedName>
        <fullName evidence="2">Uncharacterized protein</fullName>
    </submittedName>
</protein>
<keyword evidence="1" id="KW-0732">Signal</keyword>
<reference evidence="2 3" key="1">
    <citation type="submission" date="2016-02" db="EMBL/GenBank/DDBJ databases">
        <title>Genome analysis of coral dinoflagellate symbionts highlights evolutionary adaptations to a symbiotic lifestyle.</title>
        <authorList>
            <person name="Aranda M."/>
            <person name="Li Y."/>
            <person name="Liew Y.J."/>
            <person name="Baumgarten S."/>
            <person name="Simakov O."/>
            <person name="Wilson M."/>
            <person name="Piel J."/>
            <person name="Ashoor H."/>
            <person name="Bougouffa S."/>
            <person name="Bajic V.B."/>
            <person name="Ryu T."/>
            <person name="Ravasi T."/>
            <person name="Bayer T."/>
            <person name="Micklem G."/>
            <person name="Kim H."/>
            <person name="Bhak J."/>
            <person name="Lajeunesse T.C."/>
            <person name="Voolstra C.R."/>
        </authorList>
    </citation>
    <scope>NUCLEOTIDE SEQUENCE [LARGE SCALE GENOMIC DNA]</scope>
    <source>
        <strain evidence="2 3">CCMP2467</strain>
    </source>
</reference>
<dbReference type="AlphaFoldDB" id="A0A1Q9EIW1"/>
<sequence length="372" mass="41231">MSTLAAKFLMLATGFARILASCAFLQAESARPPFQVEFRGGSVKSDDWEGELCEEMGGICKGGMCSCWDGYFMGADCGELGGEYDFRISHLHTDLAHLTAPDRACSSLNTGTSWCLNHEKLSSHCREAGGKCRNREDTLKSTNAFEHIKNDALKFCTGLFSLATPANASRDDRDEVANRVKRALGKFAEAQKICQTALDQQVTTKVADEELLGIKKGLEDREPGPKTRAYQVLDGENQTGHVWKELLKKVCADECGRIVFQTDKWASGLALRSVQIDSGIGSLSEYCAQRVVSIAEAEVLTCCEQECLWDSDDEVCLLWPFFDDSQKLDWNARCCAEGTILKNSSRERLCNSVLPKEKREKLRQTDVLPAQH</sequence>
<feature type="signal peptide" evidence="1">
    <location>
        <begin position="1"/>
        <end position="20"/>
    </location>
</feature>
<comment type="caution">
    <text evidence="2">The sequence shown here is derived from an EMBL/GenBank/DDBJ whole genome shotgun (WGS) entry which is preliminary data.</text>
</comment>
<keyword evidence="3" id="KW-1185">Reference proteome</keyword>
<accession>A0A1Q9EIW1</accession>
<dbReference type="Proteomes" id="UP000186817">
    <property type="component" value="Unassembled WGS sequence"/>
</dbReference>
<evidence type="ECO:0000313" key="2">
    <source>
        <dbReference type="EMBL" id="OLQ07386.1"/>
    </source>
</evidence>
<proteinExistence type="predicted"/>
<name>A0A1Q9EIW1_SYMMI</name>
<evidence type="ECO:0000256" key="1">
    <source>
        <dbReference type="SAM" id="SignalP"/>
    </source>
</evidence>
<evidence type="ECO:0000313" key="3">
    <source>
        <dbReference type="Proteomes" id="UP000186817"/>
    </source>
</evidence>
<gene>
    <name evidence="2" type="ORF">AK812_SmicGene9207</name>
</gene>
<dbReference type="OrthoDB" id="408157at2759"/>
<dbReference type="EMBL" id="LSRX01000140">
    <property type="protein sequence ID" value="OLQ07386.1"/>
    <property type="molecule type" value="Genomic_DNA"/>
</dbReference>
<feature type="chain" id="PRO_5012118862" evidence="1">
    <location>
        <begin position="21"/>
        <end position="372"/>
    </location>
</feature>
<organism evidence="2 3">
    <name type="scientific">Symbiodinium microadriaticum</name>
    <name type="common">Dinoflagellate</name>
    <name type="synonym">Zooxanthella microadriatica</name>
    <dbReference type="NCBI Taxonomy" id="2951"/>
    <lineage>
        <taxon>Eukaryota</taxon>
        <taxon>Sar</taxon>
        <taxon>Alveolata</taxon>
        <taxon>Dinophyceae</taxon>
        <taxon>Suessiales</taxon>
        <taxon>Symbiodiniaceae</taxon>
        <taxon>Symbiodinium</taxon>
    </lineage>
</organism>